<organism evidence="4 5">
    <name type="scientific">Odynerus spinipes</name>
    <dbReference type="NCBI Taxonomy" id="1348599"/>
    <lineage>
        <taxon>Eukaryota</taxon>
        <taxon>Metazoa</taxon>
        <taxon>Ecdysozoa</taxon>
        <taxon>Arthropoda</taxon>
        <taxon>Hexapoda</taxon>
        <taxon>Insecta</taxon>
        <taxon>Pterygota</taxon>
        <taxon>Neoptera</taxon>
        <taxon>Endopterygota</taxon>
        <taxon>Hymenoptera</taxon>
        <taxon>Apocrita</taxon>
        <taxon>Aculeata</taxon>
        <taxon>Vespoidea</taxon>
        <taxon>Vespidae</taxon>
        <taxon>Eumeninae</taxon>
        <taxon>Odynerus</taxon>
    </lineage>
</organism>
<keyword evidence="1" id="KW-0863">Zinc-finger</keyword>
<sequence length="375" mass="42026">MEINTSSDTNTPSFSQPQSQQLEQITNSYASATKNSIFPSKHQAIIIDAVDGSTMKDYVQTIANITGTNAIRFASRIFNGRICIYLDSINTAKNMVTNHSKLIINNTYTTVRPLLNPAQRIILSNVSPTIPHDHIENFFKENNIRLTSKMAFIRAGIQDAGFTHVMSFRRQIFINPEDTSKLPDSFLITHDETQYRIFVSSDKVSCFVCKQEGHVANQCPTNTKPTLLNNDNAEPLVTNNSTDQTKKVINNDISNTENQVESEQQISINPNTNNNTNKRAYSTSTEATSPTITEHLSIQDTNIATPKTDMLLPKTKLVKRRKTLKINNISLMLEPAKVKISDSESNYPLNLIQLNSFLENSFGTKNTVEVALEYT</sequence>
<evidence type="ECO:0000256" key="1">
    <source>
        <dbReference type="PROSITE-ProRule" id="PRU00047"/>
    </source>
</evidence>
<keyword evidence="1" id="KW-0479">Metal-binding</keyword>
<dbReference type="GO" id="GO:0003676">
    <property type="term" value="F:nucleic acid binding"/>
    <property type="evidence" value="ECO:0007669"/>
    <property type="project" value="InterPro"/>
</dbReference>
<dbReference type="SUPFAM" id="SSF57756">
    <property type="entry name" value="Retrovirus zinc finger-like domains"/>
    <property type="match status" value="1"/>
</dbReference>
<dbReference type="Proteomes" id="UP001258017">
    <property type="component" value="Unassembled WGS sequence"/>
</dbReference>
<dbReference type="InterPro" id="IPR001878">
    <property type="entry name" value="Znf_CCHC"/>
</dbReference>
<dbReference type="Pfam" id="PF00098">
    <property type="entry name" value="zf-CCHC"/>
    <property type="match status" value="1"/>
</dbReference>
<proteinExistence type="predicted"/>
<evidence type="ECO:0000313" key="5">
    <source>
        <dbReference type="Proteomes" id="UP001258017"/>
    </source>
</evidence>
<keyword evidence="1" id="KW-0862">Zinc</keyword>
<dbReference type="GO" id="GO:0008270">
    <property type="term" value="F:zinc ion binding"/>
    <property type="evidence" value="ECO:0007669"/>
    <property type="project" value="UniProtKB-KW"/>
</dbReference>
<reference evidence="4" key="2">
    <citation type="journal article" date="2023" name="Commun. Biol.">
        <title>Intrasexual cuticular hydrocarbon dimorphism in a wasp sheds light on hydrocarbon biosynthesis genes in Hymenoptera.</title>
        <authorList>
            <person name="Moris V.C."/>
            <person name="Podsiadlowski L."/>
            <person name="Martin S."/>
            <person name="Oeyen J.P."/>
            <person name="Donath A."/>
            <person name="Petersen M."/>
            <person name="Wilbrandt J."/>
            <person name="Misof B."/>
            <person name="Liedtke D."/>
            <person name="Thamm M."/>
            <person name="Scheiner R."/>
            <person name="Schmitt T."/>
            <person name="Niehuis O."/>
        </authorList>
    </citation>
    <scope>NUCLEOTIDE SEQUENCE</scope>
    <source>
        <strain evidence="4">GBR_01_08_01A</strain>
    </source>
</reference>
<feature type="compositionally biased region" description="Polar residues" evidence="2">
    <location>
        <begin position="257"/>
        <end position="268"/>
    </location>
</feature>
<dbReference type="PROSITE" id="PS50158">
    <property type="entry name" value="ZF_CCHC"/>
    <property type="match status" value="1"/>
</dbReference>
<dbReference type="EMBL" id="JAIFRP010000648">
    <property type="protein sequence ID" value="KAK2578088.1"/>
    <property type="molecule type" value="Genomic_DNA"/>
</dbReference>
<dbReference type="Gene3D" id="4.10.60.10">
    <property type="entry name" value="Zinc finger, CCHC-type"/>
    <property type="match status" value="1"/>
</dbReference>
<gene>
    <name evidence="4" type="ORF">KPH14_001321</name>
</gene>
<comment type="caution">
    <text evidence="4">The sequence shown here is derived from an EMBL/GenBank/DDBJ whole genome shotgun (WGS) entry which is preliminary data.</text>
</comment>
<evidence type="ECO:0000256" key="2">
    <source>
        <dbReference type="SAM" id="MobiDB-lite"/>
    </source>
</evidence>
<feature type="region of interest" description="Disordered" evidence="2">
    <location>
        <begin position="1"/>
        <end position="22"/>
    </location>
</feature>
<name>A0AAD9VKM2_9HYME</name>
<reference evidence="4" key="1">
    <citation type="submission" date="2021-08" db="EMBL/GenBank/DDBJ databases">
        <authorList>
            <person name="Misof B."/>
            <person name="Oliver O."/>
            <person name="Podsiadlowski L."/>
            <person name="Donath A."/>
            <person name="Peters R."/>
            <person name="Mayer C."/>
            <person name="Rust J."/>
            <person name="Gunkel S."/>
            <person name="Lesny P."/>
            <person name="Martin S."/>
            <person name="Oeyen J.P."/>
            <person name="Petersen M."/>
            <person name="Panagiotis P."/>
            <person name="Wilbrandt J."/>
            <person name="Tanja T."/>
        </authorList>
    </citation>
    <scope>NUCLEOTIDE SEQUENCE</scope>
    <source>
        <strain evidence="4">GBR_01_08_01A</strain>
        <tissue evidence="4">Thorax + abdomen</tissue>
    </source>
</reference>
<dbReference type="AlphaFoldDB" id="A0AAD9VKM2"/>
<feature type="region of interest" description="Disordered" evidence="2">
    <location>
        <begin position="257"/>
        <end position="278"/>
    </location>
</feature>
<dbReference type="SMART" id="SM00343">
    <property type="entry name" value="ZnF_C2HC"/>
    <property type="match status" value="1"/>
</dbReference>
<protein>
    <recommendedName>
        <fullName evidence="3">CCHC-type domain-containing protein</fullName>
    </recommendedName>
</protein>
<dbReference type="InterPro" id="IPR036875">
    <property type="entry name" value="Znf_CCHC_sf"/>
</dbReference>
<feature type="domain" description="CCHC-type" evidence="3">
    <location>
        <begin position="206"/>
        <end position="220"/>
    </location>
</feature>
<accession>A0AAD9VKM2</accession>
<evidence type="ECO:0000313" key="4">
    <source>
        <dbReference type="EMBL" id="KAK2578088.1"/>
    </source>
</evidence>
<keyword evidence="5" id="KW-1185">Reference proteome</keyword>
<evidence type="ECO:0000259" key="3">
    <source>
        <dbReference type="PROSITE" id="PS50158"/>
    </source>
</evidence>